<evidence type="ECO:0008006" key="3">
    <source>
        <dbReference type="Google" id="ProtNLM"/>
    </source>
</evidence>
<dbReference type="Proteomes" id="UP000024635">
    <property type="component" value="Unassembled WGS sequence"/>
</dbReference>
<organism evidence="1 2">
    <name type="scientific">Ancylostoma ceylanicum</name>
    <dbReference type="NCBI Taxonomy" id="53326"/>
    <lineage>
        <taxon>Eukaryota</taxon>
        <taxon>Metazoa</taxon>
        <taxon>Ecdysozoa</taxon>
        <taxon>Nematoda</taxon>
        <taxon>Chromadorea</taxon>
        <taxon>Rhabditida</taxon>
        <taxon>Rhabditina</taxon>
        <taxon>Rhabditomorpha</taxon>
        <taxon>Strongyloidea</taxon>
        <taxon>Ancylostomatidae</taxon>
        <taxon>Ancylostomatinae</taxon>
        <taxon>Ancylostoma</taxon>
    </lineage>
</organism>
<dbReference type="EMBL" id="JARK01001370">
    <property type="protein sequence ID" value="EYC16241.1"/>
    <property type="molecule type" value="Genomic_DNA"/>
</dbReference>
<evidence type="ECO:0000313" key="2">
    <source>
        <dbReference type="Proteomes" id="UP000024635"/>
    </source>
</evidence>
<protein>
    <recommendedName>
        <fullName evidence="3">GIY-YIG domain-containing protein</fullName>
    </recommendedName>
</protein>
<name>A0A016UMU7_9BILA</name>
<dbReference type="OrthoDB" id="5866159at2759"/>
<proteinExistence type="predicted"/>
<dbReference type="AlphaFoldDB" id="A0A016UMU7"/>
<comment type="caution">
    <text evidence="1">The sequence shown here is derived from an EMBL/GenBank/DDBJ whole genome shotgun (WGS) entry which is preliminary data.</text>
</comment>
<accession>A0A016UMU7</accession>
<evidence type="ECO:0000313" key="1">
    <source>
        <dbReference type="EMBL" id="EYC16241.1"/>
    </source>
</evidence>
<gene>
    <name evidence="1" type="primary">Acey_s0034.g2879</name>
    <name evidence="1" type="ORF">Y032_0034g2879</name>
</gene>
<keyword evidence="2" id="KW-1185">Reference proteome</keyword>
<sequence length="285" mass="32244">MTQVKLIQSLNKSIVNENSGGSRTSAGEDVKRSVFSVGFDGAKSQNFGKLTKKGTINTEGRLCNQELSNVEEKIMRMSNENGYTKLEPRSWRPFFAPGGVPLVLSYVNEGNAKDVNRVVREANLTIKLVFQPPPDLKSLLTFARIYEGKCGRNNCMYCTEQKIRQLRGTVYLVTREGCGRTYVGETSPPLHKSLGEHMRALRNPTSYLNSSFLLHRTLHHTYDDPPTMKVTILHRAQEASLERKVLGVLAIKRISLEINNKDEMMDALRLIRQRWIATASHQSYQ</sequence>
<reference evidence="2" key="1">
    <citation type="journal article" date="2015" name="Nat. Genet.">
        <title>The genome and transcriptome of the zoonotic hookworm Ancylostoma ceylanicum identify infection-specific gene families.</title>
        <authorList>
            <person name="Schwarz E.M."/>
            <person name="Hu Y."/>
            <person name="Antoshechkin I."/>
            <person name="Miller M.M."/>
            <person name="Sternberg P.W."/>
            <person name="Aroian R.V."/>
        </authorList>
    </citation>
    <scope>NUCLEOTIDE SEQUENCE</scope>
    <source>
        <strain evidence="2">HY135</strain>
    </source>
</reference>